<feature type="domain" description="Small ribosomal subunit protein uS10" evidence="4">
    <location>
        <begin position="81"/>
        <end position="175"/>
    </location>
</feature>
<dbReference type="InterPro" id="IPR027486">
    <property type="entry name" value="Ribosomal_uS10_dom"/>
</dbReference>
<dbReference type="PRINTS" id="PR00971">
    <property type="entry name" value="RIBOSOMALS10"/>
</dbReference>
<keyword evidence="6" id="KW-1185">Reference proteome</keyword>
<dbReference type="Gene3D" id="3.30.70.600">
    <property type="entry name" value="Ribosomal protein S10 domain"/>
    <property type="match status" value="1"/>
</dbReference>
<keyword evidence="2" id="KW-0689">Ribosomal protein</keyword>
<dbReference type="InterPro" id="IPR001848">
    <property type="entry name" value="Ribosomal_uS10"/>
</dbReference>
<dbReference type="AlphaFoldDB" id="A0A150GD45"/>
<dbReference type="SUPFAM" id="SSF54999">
    <property type="entry name" value="Ribosomal protein S10"/>
    <property type="match status" value="1"/>
</dbReference>
<evidence type="ECO:0000313" key="5">
    <source>
        <dbReference type="EMBL" id="KXZ47767.1"/>
    </source>
</evidence>
<dbReference type="PANTHER" id="PTHR11700">
    <property type="entry name" value="30S RIBOSOMAL PROTEIN S10 FAMILY MEMBER"/>
    <property type="match status" value="1"/>
</dbReference>
<evidence type="ECO:0000256" key="2">
    <source>
        <dbReference type="ARBA" id="ARBA00022980"/>
    </source>
</evidence>
<comment type="caution">
    <text evidence="5">The sequence shown here is derived from an EMBL/GenBank/DDBJ whole genome shotgun (WGS) entry which is preliminary data.</text>
</comment>
<dbReference type="GO" id="GO:0003735">
    <property type="term" value="F:structural constituent of ribosome"/>
    <property type="evidence" value="ECO:0007669"/>
    <property type="project" value="InterPro"/>
</dbReference>
<proteinExistence type="inferred from homology"/>
<accession>A0A150GD45</accession>
<gene>
    <name evidence="5" type="ORF">GPECTOR_33g649</name>
</gene>
<dbReference type="HAMAP" id="MF_00508">
    <property type="entry name" value="Ribosomal_uS10"/>
    <property type="match status" value="1"/>
</dbReference>
<protein>
    <recommendedName>
        <fullName evidence="4">Small ribosomal subunit protein uS10 domain-containing protein</fullName>
    </recommendedName>
</protein>
<comment type="similarity">
    <text evidence="1">Belongs to the universal ribosomal protein uS10 family.</text>
</comment>
<dbReference type="PROSITE" id="PS00361">
    <property type="entry name" value="RIBOSOMAL_S10"/>
    <property type="match status" value="1"/>
</dbReference>
<dbReference type="GO" id="GO:1990904">
    <property type="term" value="C:ribonucleoprotein complex"/>
    <property type="evidence" value="ECO:0007669"/>
    <property type="project" value="UniProtKB-KW"/>
</dbReference>
<sequence>MQALAKRCTSRAQPFTSSSRPVVARLQTGAIARISSRRAQSVLASAAAADAVDVEQYEDELDLPLAAGTPLAAAGDKVRLRIRMRSYEVKLLEESVAQVQAVAEATGALFKGPVMLPTKRRVYCVLRSPHVNKDAREHFEIRSHHRLVDLKNLSAETVSMMMQWVPPSGVEVECSIA</sequence>
<reference evidence="6" key="1">
    <citation type="journal article" date="2016" name="Nat. Commun.">
        <title>The Gonium pectorale genome demonstrates co-option of cell cycle regulation during the evolution of multicellularity.</title>
        <authorList>
            <person name="Hanschen E.R."/>
            <person name="Marriage T.N."/>
            <person name="Ferris P.J."/>
            <person name="Hamaji T."/>
            <person name="Toyoda A."/>
            <person name="Fujiyama A."/>
            <person name="Neme R."/>
            <person name="Noguchi H."/>
            <person name="Minakuchi Y."/>
            <person name="Suzuki M."/>
            <person name="Kawai-Toyooka H."/>
            <person name="Smith D.R."/>
            <person name="Sparks H."/>
            <person name="Anderson J."/>
            <person name="Bakaric R."/>
            <person name="Luria V."/>
            <person name="Karger A."/>
            <person name="Kirschner M.W."/>
            <person name="Durand P.M."/>
            <person name="Michod R.E."/>
            <person name="Nozaki H."/>
            <person name="Olson B.J."/>
        </authorList>
    </citation>
    <scope>NUCLEOTIDE SEQUENCE [LARGE SCALE GENOMIC DNA]</scope>
    <source>
        <strain evidence="6">NIES-2863</strain>
    </source>
</reference>
<dbReference type="STRING" id="33097.A0A150GD45"/>
<evidence type="ECO:0000256" key="3">
    <source>
        <dbReference type="ARBA" id="ARBA00023274"/>
    </source>
</evidence>
<keyword evidence="3" id="KW-0687">Ribonucleoprotein</keyword>
<dbReference type="NCBIfam" id="NF001861">
    <property type="entry name" value="PRK00596.1"/>
    <property type="match status" value="1"/>
</dbReference>
<evidence type="ECO:0000256" key="1">
    <source>
        <dbReference type="ARBA" id="ARBA00007102"/>
    </source>
</evidence>
<dbReference type="GO" id="GO:0005840">
    <property type="term" value="C:ribosome"/>
    <property type="evidence" value="ECO:0007669"/>
    <property type="project" value="UniProtKB-KW"/>
</dbReference>
<dbReference type="Pfam" id="PF00338">
    <property type="entry name" value="Ribosomal_S10"/>
    <property type="match status" value="1"/>
</dbReference>
<dbReference type="GO" id="GO:0003723">
    <property type="term" value="F:RNA binding"/>
    <property type="evidence" value="ECO:0007669"/>
    <property type="project" value="InterPro"/>
</dbReference>
<evidence type="ECO:0000259" key="4">
    <source>
        <dbReference type="SMART" id="SM01403"/>
    </source>
</evidence>
<name>A0A150GD45_GONPE</name>
<dbReference type="InterPro" id="IPR036838">
    <property type="entry name" value="Ribosomal_uS10_dom_sf"/>
</dbReference>
<dbReference type="FunFam" id="3.30.70.600:FF:000003">
    <property type="entry name" value="30S ribosomal protein S10"/>
    <property type="match status" value="1"/>
</dbReference>
<organism evidence="5 6">
    <name type="scientific">Gonium pectorale</name>
    <name type="common">Green alga</name>
    <dbReference type="NCBI Taxonomy" id="33097"/>
    <lineage>
        <taxon>Eukaryota</taxon>
        <taxon>Viridiplantae</taxon>
        <taxon>Chlorophyta</taxon>
        <taxon>core chlorophytes</taxon>
        <taxon>Chlorophyceae</taxon>
        <taxon>CS clade</taxon>
        <taxon>Chlamydomonadales</taxon>
        <taxon>Volvocaceae</taxon>
        <taxon>Gonium</taxon>
    </lineage>
</organism>
<dbReference type="Proteomes" id="UP000075714">
    <property type="component" value="Unassembled WGS sequence"/>
</dbReference>
<dbReference type="EMBL" id="LSYV01000034">
    <property type="protein sequence ID" value="KXZ47767.1"/>
    <property type="molecule type" value="Genomic_DNA"/>
</dbReference>
<evidence type="ECO:0000313" key="6">
    <source>
        <dbReference type="Proteomes" id="UP000075714"/>
    </source>
</evidence>
<dbReference type="SMART" id="SM01403">
    <property type="entry name" value="Ribosomal_S10"/>
    <property type="match status" value="1"/>
</dbReference>
<dbReference type="OrthoDB" id="366214at2759"/>
<dbReference type="NCBIfam" id="TIGR01049">
    <property type="entry name" value="rpsJ_bact"/>
    <property type="match status" value="1"/>
</dbReference>
<dbReference type="GO" id="GO:0006412">
    <property type="term" value="P:translation"/>
    <property type="evidence" value="ECO:0007669"/>
    <property type="project" value="InterPro"/>
</dbReference>
<dbReference type="InterPro" id="IPR018268">
    <property type="entry name" value="Ribosomal_uS10_CS"/>
</dbReference>